<proteinExistence type="inferred from homology"/>
<dbReference type="Pfam" id="PF03230">
    <property type="entry name" value="Antirestrict"/>
    <property type="match status" value="1"/>
</dbReference>
<evidence type="ECO:0000313" key="3">
    <source>
        <dbReference type="Proteomes" id="UP000187012"/>
    </source>
</evidence>
<name>A0A1N7RUD5_9BURK</name>
<organism evidence="2 3">
    <name type="scientific">Paraburkholderia ribeironis</name>
    <dbReference type="NCBI Taxonomy" id="1247936"/>
    <lineage>
        <taxon>Bacteria</taxon>
        <taxon>Pseudomonadati</taxon>
        <taxon>Pseudomonadota</taxon>
        <taxon>Betaproteobacteria</taxon>
        <taxon>Burkholderiales</taxon>
        <taxon>Burkholderiaceae</taxon>
        <taxon>Paraburkholderia</taxon>
    </lineage>
</organism>
<dbReference type="Proteomes" id="UP000187012">
    <property type="component" value="Unassembled WGS sequence"/>
</dbReference>
<dbReference type="OrthoDB" id="1164967at2"/>
<dbReference type="AlphaFoldDB" id="A0A1N7RUD5"/>
<evidence type="ECO:0000256" key="1">
    <source>
        <dbReference type="ARBA" id="ARBA00008618"/>
    </source>
</evidence>
<dbReference type="Gene3D" id="3.30.70.3580">
    <property type="entry name" value="Antirestriction protein"/>
    <property type="match status" value="1"/>
</dbReference>
<dbReference type="InterPro" id="IPR042297">
    <property type="entry name" value="Antirestriction_sf"/>
</dbReference>
<dbReference type="STRING" id="1247936.BN2475_170013"/>
<protein>
    <submittedName>
        <fullName evidence="2">Antirestriction protein KlcA</fullName>
    </submittedName>
</protein>
<gene>
    <name evidence="2" type="primary">klcA</name>
    <name evidence="2" type="ORF">BN2475_170013</name>
</gene>
<reference evidence="2 3" key="1">
    <citation type="submission" date="2016-12" db="EMBL/GenBank/DDBJ databases">
        <authorList>
            <person name="Song W.-J."/>
            <person name="Kurnit D.M."/>
        </authorList>
    </citation>
    <scope>NUCLEOTIDE SEQUENCE [LARGE SCALE GENOMIC DNA]</scope>
    <source>
        <strain evidence="2 3">STM7296</strain>
    </source>
</reference>
<accession>A0A1N7RUD5</accession>
<keyword evidence="3" id="KW-1185">Reference proteome</keyword>
<sequence>MTTEIQNRITSSIIPDELRLNVLPRYLGRHYLTGEGMVYDWAARLCSSYDGGSWHYFTLSNGGFYMGPANMGRVHVRWHLNGYNDMMGADAFGITVTLFALCHLAEKTQDDAIIERFHQLREFAAQHVEAANILRAID</sequence>
<comment type="similarity">
    <text evidence="1">Belongs to the antirestriction protein family.</text>
</comment>
<dbReference type="RefSeq" id="WP_094779153.1">
    <property type="nucleotide sequence ID" value="NZ_CYGX02000017.1"/>
</dbReference>
<evidence type="ECO:0000313" key="2">
    <source>
        <dbReference type="EMBL" id="SIT38704.1"/>
    </source>
</evidence>
<dbReference type="InterPro" id="IPR004914">
    <property type="entry name" value="Antirestrict"/>
</dbReference>
<dbReference type="EMBL" id="CYGX02000017">
    <property type="protein sequence ID" value="SIT38704.1"/>
    <property type="molecule type" value="Genomic_DNA"/>
</dbReference>